<organism evidence="1 2">
    <name type="scientific">Galerina marginata (strain CBS 339.88)</name>
    <dbReference type="NCBI Taxonomy" id="685588"/>
    <lineage>
        <taxon>Eukaryota</taxon>
        <taxon>Fungi</taxon>
        <taxon>Dikarya</taxon>
        <taxon>Basidiomycota</taxon>
        <taxon>Agaricomycotina</taxon>
        <taxon>Agaricomycetes</taxon>
        <taxon>Agaricomycetidae</taxon>
        <taxon>Agaricales</taxon>
        <taxon>Agaricineae</taxon>
        <taxon>Strophariaceae</taxon>
        <taxon>Galerina</taxon>
    </lineage>
</organism>
<dbReference type="Proteomes" id="UP000027222">
    <property type="component" value="Unassembled WGS sequence"/>
</dbReference>
<accession>A0A067SMQ3</accession>
<name>A0A067SMQ3_GALM3</name>
<dbReference type="AlphaFoldDB" id="A0A067SMQ3"/>
<protein>
    <submittedName>
        <fullName evidence="1">Uncharacterized protein</fullName>
    </submittedName>
</protein>
<evidence type="ECO:0000313" key="2">
    <source>
        <dbReference type="Proteomes" id="UP000027222"/>
    </source>
</evidence>
<gene>
    <name evidence="1" type="ORF">GALMADRAFT_281904</name>
</gene>
<sequence>MSDQLQSSLMIDPEAMRFISHNISDAVPSRKLEEAIQEFSLEPIYAAALKKNIPVERIIRPFSSYNVAFMPSLYSWLKKVKFDGGKSLYAEKLKPFHRYLKHHLAKYYEDETLTFLVAVFNRPLRDRAWAIRLNAIRDHLFHLNRHQKDIDFQGLKLVQPQIQFYYLEEYRRLIVDFLEDPTLSMEYALDGTRLPPGYDQKTIKMRRNLPWTWRKQHTNKGTLAARLMNQNKRSELIRSEALYFALDCLPFLLATSNESEELAEQAAQVGCVLRLSTFKTATKKARVAIAEYLERVEMENL</sequence>
<proteinExistence type="predicted"/>
<dbReference type="HOGENOM" id="CLU_894419_0_0_1"/>
<evidence type="ECO:0000313" key="1">
    <source>
        <dbReference type="EMBL" id="KDR71317.1"/>
    </source>
</evidence>
<keyword evidence="2" id="KW-1185">Reference proteome</keyword>
<reference evidence="2" key="1">
    <citation type="journal article" date="2014" name="Proc. Natl. Acad. Sci. U.S.A.">
        <title>Extensive sampling of basidiomycete genomes demonstrates inadequacy of the white-rot/brown-rot paradigm for wood decay fungi.</title>
        <authorList>
            <person name="Riley R."/>
            <person name="Salamov A.A."/>
            <person name="Brown D.W."/>
            <person name="Nagy L.G."/>
            <person name="Floudas D."/>
            <person name="Held B.W."/>
            <person name="Levasseur A."/>
            <person name="Lombard V."/>
            <person name="Morin E."/>
            <person name="Otillar R."/>
            <person name="Lindquist E.A."/>
            <person name="Sun H."/>
            <person name="LaButti K.M."/>
            <person name="Schmutz J."/>
            <person name="Jabbour D."/>
            <person name="Luo H."/>
            <person name="Baker S.E."/>
            <person name="Pisabarro A.G."/>
            <person name="Walton J.D."/>
            <person name="Blanchette R.A."/>
            <person name="Henrissat B."/>
            <person name="Martin F."/>
            <person name="Cullen D."/>
            <person name="Hibbett D.S."/>
            <person name="Grigoriev I.V."/>
        </authorList>
    </citation>
    <scope>NUCLEOTIDE SEQUENCE [LARGE SCALE GENOMIC DNA]</scope>
    <source>
        <strain evidence="2">CBS 339.88</strain>
    </source>
</reference>
<dbReference type="EMBL" id="KL142393">
    <property type="protein sequence ID" value="KDR71317.1"/>
    <property type="molecule type" value="Genomic_DNA"/>
</dbReference>